<feature type="domain" description="GRPD C-terminal" evidence="2">
    <location>
        <begin position="503"/>
        <end position="663"/>
    </location>
</feature>
<reference evidence="3" key="1">
    <citation type="submission" date="2021-08" db="EMBL/GenBank/DDBJ databases">
        <title>WGS assembly of Ceratopteris richardii.</title>
        <authorList>
            <person name="Marchant D.B."/>
            <person name="Chen G."/>
            <person name="Jenkins J."/>
            <person name="Shu S."/>
            <person name="Leebens-Mack J."/>
            <person name="Grimwood J."/>
            <person name="Schmutz J."/>
            <person name="Soltis P."/>
            <person name="Soltis D."/>
            <person name="Chen Z.-H."/>
        </authorList>
    </citation>
    <scope>NUCLEOTIDE SEQUENCE</scope>
    <source>
        <strain evidence="3">Whitten #5841</strain>
        <tissue evidence="3">Leaf</tissue>
    </source>
</reference>
<dbReference type="PANTHER" id="PTHR34365:SF7">
    <property type="entry name" value="GLYCINE-RICH DOMAIN-CONTAINING PROTEIN 1"/>
    <property type="match status" value="1"/>
</dbReference>
<dbReference type="Pfam" id="PF25335">
    <property type="entry name" value="GRDP_C"/>
    <property type="match status" value="1"/>
</dbReference>
<dbReference type="OMA" id="SCKRIAL"/>
<comment type="caution">
    <text evidence="3">The sequence shown here is derived from an EMBL/GenBank/DDBJ whole genome shotgun (WGS) entry which is preliminary data.</text>
</comment>
<dbReference type="InterPro" id="IPR009836">
    <property type="entry name" value="GRDP-like"/>
</dbReference>
<dbReference type="InterPro" id="IPR057458">
    <property type="entry name" value="GRDP_C2"/>
</dbReference>
<dbReference type="PANTHER" id="PTHR34365">
    <property type="entry name" value="ENOLASE (DUF1399)"/>
    <property type="match status" value="1"/>
</dbReference>
<accession>A0A8T2R340</accession>
<name>A0A8T2R340_CERRI</name>
<sequence length="805" mass="90454">MGESTSYTLEIQQKSNLLAAKAVSFSISTLVPRAVELIRFLELVDLHPCLYEGPAVSCAIRRYEECWLPLLAEYWRSPTGSTPLQPPLDCAWIWHCHRLNPIAYAGDCEVLYGRVLGAPSAMNTTEAFESSRRLWEESFPNEPYDLDLQQFHFDEGQSVSSEFRSKIRYNLQEAAMRQSTFYYQVSEPHFLDDKFLRAAEERYKCFLYLFKLTDLQLFLVPTYDIDIMWHAHLRDPEAYTKDLTRFLGKVLDHDDTSSDRSPGAKLQQGFQQTCRKWHECYGAAYTRAGAMYRGEAPARIELDSLASSSRTCTTAFGVPFHFRPLAQRELMQVSITIAKAPKSPTTKGKLRILLQMGSKCSSFKLETSSVPILSELEWKHTWTFHVEKSTERLKLKLLCTRSNALMQKLVGDEVIGSAYLKWQNLLSSPTLAYDGWLDMAPISGSRSSSIYKKPPPAIFISISVTPPQLGPQLFRAISCSPTDDSGRMSKCCPRRGSWQTKSVLDHTNRVVFVIRARYSGVENSIPEHENCLHIHEGEWVYSNVFPHIRTAPAKIIATAISMTSQLDAGQTLCGHRCWGFFNNSSQLTVSRDSTRNGWPLLEIQGVLSNEICLISGRKLQYEVKSATDEDEVTFVTLIRYNLSGAPLGKATALFNWSTGAMEVSPDESVALVLLLSNIISISFDEWDTAKRNAHKHGPGRRPRIRHSYASDEWGAVVLMANDGSQMLSRCDSMMPYYCWWEMSPLIWAEHFYLSNKMSLGASNYRPRGSGGGVYGTHDYRGDACGTHGCACCGDVGGFDGGFGGG</sequence>
<evidence type="ECO:0008006" key="5">
    <source>
        <dbReference type="Google" id="ProtNLM"/>
    </source>
</evidence>
<evidence type="ECO:0000259" key="2">
    <source>
        <dbReference type="Pfam" id="PF25335"/>
    </source>
</evidence>
<evidence type="ECO:0000313" key="3">
    <source>
        <dbReference type="EMBL" id="KAH7289973.1"/>
    </source>
</evidence>
<keyword evidence="4" id="KW-1185">Reference proteome</keyword>
<dbReference type="EMBL" id="CM035435">
    <property type="protein sequence ID" value="KAH7289973.1"/>
    <property type="molecule type" value="Genomic_DNA"/>
</dbReference>
<gene>
    <name evidence="3" type="ORF">KP509_30G026300</name>
</gene>
<dbReference type="Pfam" id="PF07173">
    <property type="entry name" value="GRDP-like"/>
    <property type="match status" value="1"/>
</dbReference>
<organism evidence="3 4">
    <name type="scientific">Ceratopteris richardii</name>
    <name type="common">Triangle waterfern</name>
    <dbReference type="NCBI Taxonomy" id="49495"/>
    <lineage>
        <taxon>Eukaryota</taxon>
        <taxon>Viridiplantae</taxon>
        <taxon>Streptophyta</taxon>
        <taxon>Embryophyta</taxon>
        <taxon>Tracheophyta</taxon>
        <taxon>Polypodiopsida</taxon>
        <taxon>Polypodiidae</taxon>
        <taxon>Polypodiales</taxon>
        <taxon>Pteridineae</taxon>
        <taxon>Pteridaceae</taxon>
        <taxon>Parkerioideae</taxon>
        <taxon>Ceratopteris</taxon>
    </lineage>
</organism>
<evidence type="ECO:0000313" key="4">
    <source>
        <dbReference type="Proteomes" id="UP000825935"/>
    </source>
</evidence>
<evidence type="ECO:0000259" key="1">
    <source>
        <dbReference type="Pfam" id="PF25334"/>
    </source>
</evidence>
<dbReference type="OrthoDB" id="2684236at2759"/>
<protein>
    <recommendedName>
        <fullName evidence="5">Glycine-rich domain-containing protein 1</fullName>
    </recommendedName>
</protein>
<dbReference type="AlphaFoldDB" id="A0A8T2R340"/>
<feature type="domain" description="GRDP C2" evidence="1">
    <location>
        <begin position="331"/>
        <end position="466"/>
    </location>
</feature>
<dbReference type="InterPro" id="IPR057518">
    <property type="entry name" value="GRDP_C"/>
</dbReference>
<dbReference type="Pfam" id="PF25334">
    <property type="entry name" value="C2_GRDP"/>
    <property type="match status" value="1"/>
</dbReference>
<dbReference type="Proteomes" id="UP000825935">
    <property type="component" value="Chromosome 30"/>
</dbReference>
<proteinExistence type="predicted"/>